<comment type="caution">
    <text evidence="2">The sequence shown here is derived from an EMBL/GenBank/DDBJ whole genome shotgun (WGS) entry which is preliminary data.</text>
</comment>
<evidence type="ECO:0000313" key="3">
    <source>
        <dbReference type="Proteomes" id="UP000596742"/>
    </source>
</evidence>
<dbReference type="Proteomes" id="UP000596742">
    <property type="component" value="Unassembled WGS sequence"/>
</dbReference>
<dbReference type="SUPFAM" id="SSF100895">
    <property type="entry name" value="Kazal-type serine protease inhibitors"/>
    <property type="match status" value="4"/>
</dbReference>
<dbReference type="InterPro" id="IPR036058">
    <property type="entry name" value="Kazal_dom_sf"/>
</dbReference>
<dbReference type="Pfam" id="PF07648">
    <property type="entry name" value="Kazal_2"/>
    <property type="match status" value="4"/>
</dbReference>
<dbReference type="OrthoDB" id="88467at2759"/>
<dbReference type="CDD" id="cd00104">
    <property type="entry name" value="KAZAL_FS"/>
    <property type="match status" value="1"/>
</dbReference>
<reference evidence="2" key="1">
    <citation type="submission" date="2018-11" db="EMBL/GenBank/DDBJ databases">
        <authorList>
            <person name="Alioto T."/>
            <person name="Alioto T."/>
        </authorList>
    </citation>
    <scope>NUCLEOTIDE SEQUENCE</scope>
</reference>
<name>A0A8B6ETM1_MYTGA</name>
<dbReference type="PROSITE" id="PS00282">
    <property type="entry name" value="KAZAL_1"/>
    <property type="match status" value="1"/>
</dbReference>
<feature type="domain" description="Kazal-like" evidence="1">
    <location>
        <begin position="177"/>
        <end position="219"/>
    </location>
</feature>
<protein>
    <recommendedName>
        <fullName evidence="1">Kazal-like domain-containing protein</fullName>
    </recommendedName>
</protein>
<dbReference type="InterPro" id="IPR053265">
    <property type="entry name" value="Serpin"/>
</dbReference>
<evidence type="ECO:0000259" key="1">
    <source>
        <dbReference type="PROSITE" id="PS51465"/>
    </source>
</evidence>
<keyword evidence="3" id="KW-1185">Reference proteome</keyword>
<feature type="domain" description="Kazal-like" evidence="1">
    <location>
        <begin position="120"/>
        <end position="175"/>
    </location>
</feature>
<dbReference type="Gene3D" id="3.30.60.30">
    <property type="match status" value="3"/>
</dbReference>
<proteinExistence type="predicted"/>
<feature type="domain" description="Kazal-like" evidence="1">
    <location>
        <begin position="220"/>
        <end position="262"/>
    </location>
</feature>
<gene>
    <name evidence="2" type="ORF">MGAL_10B085659</name>
</gene>
<organism evidence="2 3">
    <name type="scientific">Mytilus galloprovincialis</name>
    <name type="common">Mediterranean mussel</name>
    <dbReference type="NCBI Taxonomy" id="29158"/>
    <lineage>
        <taxon>Eukaryota</taxon>
        <taxon>Metazoa</taxon>
        <taxon>Spiralia</taxon>
        <taxon>Lophotrochozoa</taxon>
        <taxon>Mollusca</taxon>
        <taxon>Bivalvia</taxon>
        <taxon>Autobranchia</taxon>
        <taxon>Pteriomorphia</taxon>
        <taxon>Mytilida</taxon>
        <taxon>Mytiloidea</taxon>
        <taxon>Mytilidae</taxon>
        <taxon>Mytilinae</taxon>
        <taxon>Mytilus</taxon>
    </lineage>
</organism>
<dbReference type="PANTHER" id="PTHR21131">
    <property type="entry name" value="SERINE-TYPE ENDOPEPTIDASE INHIBITOR"/>
    <property type="match status" value="1"/>
</dbReference>
<evidence type="ECO:0000313" key="2">
    <source>
        <dbReference type="EMBL" id="VDI38634.1"/>
    </source>
</evidence>
<dbReference type="AlphaFoldDB" id="A0A8B6ETM1"/>
<dbReference type="PROSITE" id="PS51465">
    <property type="entry name" value="KAZAL_2"/>
    <property type="match status" value="3"/>
</dbReference>
<dbReference type="InterPro" id="IPR002350">
    <property type="entry name" value="Kazal_dom"/>
</dbReference>
<dbReference type="EMBL" id="UYJE01005608">
    <property type="protein sequence ID" value="VDI38634.1"/>
    <property type="molecule type" value="Genomic_DNA"/>
</dbReference>
<dbReference type="SMART" id="SM00280">
    <property type="entry name" value="KAZAL"/>
    <property type="match status" value="3"/>
</dbReference>
<accession>A0A8B6ETM1</accession>
<dbReference type="PANTHER" id="PTHR21131:SF0">
    <property type="entry name" value="GEO10195P1-RELATED"/>
    <property type="match status" value="1"/>
</dbReference>
<sequence length="262" mass="29118">MIVPHDLEHDNCHQFLVLKSYINSSNIQGLKRLPLVSSISYPRINNVTHLRKSMSTYFKNEIRDLANEKSGVKKIKAVVASEANIVFTYIEAPLTCPSSVKFVCGEDGNSYRNSCFARRANTRIECNKKCPCKSSCTSSCSNTYQPVCDRDGKTFFNECYARCAFATVKCHNRCPCETSCTSFCKDTYKPVCGSDGTTYNNECLARCAGVTIECDKPCPCESCKCPNLPFQVCGADNKQYKNICFAKCANVDVSCIPNCPCQ</sequence>